<dbReference type="EMBL" id="CM042012">
    <property type="protein sequence ID" value="KAI3753255.1"/>
    <property type="molecule type" value="Genomic_DNA"/>
</dbReference>
<dbReference type="Proteomes" id="UP001055811">
    <property type="component" value="Linkage Group LG04"/>
</dbReference>
<evidence type="ECO:0000313" key="1">
    <source>
        <dbReference type="EMBL" id="KAI3753255.1"/>
    </source>
</evidence>
<keyword evidence="2" id="KW-1185">Reference proteome</keyword>
<protein>
    <submittedName>
        <fullName evidence="1">Uncharacterized protein</fullName>
    </submittedName>
</protein>
<comment type="caution">
    <text evidence="1">The sequence shown here is derived from an EMBL/GenBank/DDBJ whole genome shotgun (WGS) entry which is preliminary data.</text>
</comment>
<name>A0ACB9E337_CICIN</name>
<sequence length="534" mass="60346">MFLPAFLLLLILFCNLLTFLILQPLSISKVQDEQGGHSRMQTSKMYSGSIADSVTREDPSTKYELLHELEKALMDLFTKPVIKNPSEMVAIKEEGYEEIRGEIEMLQGEVRLGDFGVAAQLTRTMSKRNTVDVWALGVSAIEMAEGLPPRSNVHPMRNADSKTKAESYLQLLRLLCCRVAKEYDVLIGYGLAIEEENFINVQPRPQFLTRKVLNSLKDSFDQALQSDDVKSNLLSQDENYPHIVYVEQDQQKAIEAVQKETPSAISPENFEEDMIRGLTQKSWERVDVSFHNSTQRYAAHSTIQALNIYQDCAVGLLFAMLPILRGWMPYRVLSPGRYFAADDWFMTDVFDSNNQDHQQIKFLVKCFLGICGWIPVHGCHLDRVVECPNMKANDGMSIEEPVSGVDASIRKKMVTVGISEWVRSSLVSPHPTKKSPCNTLTEARNQRMSSNEDVEPRPDISVYDNGASLKSKKTSDNDFEPWPNVSVYDSGAGLKGKKMFDEEFKPRPSATSYGDKKTFEEEFEPRPSTTSYGV</sequence>
<reference evidence="1 2" key="2">
    <citation type="journal article" date="2022" name="Mol. Ecol. Resour.">
        <title>The genomes of chicory, endive, great burdock and yacon provide insights into Asteraceae paleo-polyploidization history and plant inulin production.</title>
        <authorList>
            <person name="Fan W."/>
            <person name="Wang S."/>
            <person name="Wang H."/>
            <person name="Wang A."/>
            <person name="Jiang F."/>
            <person name="Liu H."/>
            <person name="Zhao H."/>
            <person name="Xu D."/>
            <person name="Zhang Y."/>
        </authorList>
    </citation>
    <scope>NUCLEOTIDE SEQUENCE [LARGE SCALE GENOMIC DNA]</scope>
    <source>
        <strain evidence="2">cv. Punajuju</strain>
        <tissue evidence="1">Leaves</tissue>
    </source>
</reference>
<organism evidence="1 2">
    <name type="scientific">Cichorium intybus</name>
    <name type="common">Chicory</name>
    <dbReference type="NCBI Taxonomy" id="13427"/>
    <lineage>
        <taxon>Eukaryota</taxon>
        <taxon>Viridiplantae</taxon>
        <taxon>Streptophyta</taxon>
        <taxon>Embryophyta</taxon>
        <taxon>Tracheophyta</taxon>
        <taxon>Spermatophyta</taxon>
        <taxon>Magnoliopsida</taxon>
        <taxon>eudicotyledons</taxon>
        <taxon>Gunneridae</taxon>
        <taxon>Pentapetalae</taxon>
        <taxon>asterids</taxon>
        <taxon>campanulids</taxon>
        <taxon>Asterales</taxon>
        <taxon>Asteraceae</taxon>
        <taxon>Cichorioideae</taxon>
        <taxon>Cichorieae</taxon>
        <taxon>Cichoriinae</taxon>
        <taxon>Cichorium</taxon>
    </lineage>
</organism>
<accession>A0ACB9E337</accession>
<proteinExistence type="predicted"/>
<reference evidence="2" key="1">
    <citation type="journal article" date="2022" name="Mol. Ecol. Resour.">
        <title>The genomes of chicory, endive, great burdock and yacon provide insights into Asteraceae palaeo-polyploidization history and plant inulin production.</title>
        <authorList>
            <person name="Fan W."/>
            <person name="Wang S."/>
            <person name="Wang H."/>
            <person name="Wang A."/>
            <person name="Jiang F."/>
            <person name="Liu H."/>
            <person name="Zhao H."/>
            <person name="Xu D."/>
            <person name="Zhang Y."/>
        </authorList>
    </citation>
    <scope>NUCLEOTIDE SEQUENCE [LARGE SCALE GENOMIC DNA]</scope>
    <source>
        <strain evidence="2">cv. Punajuju</strain>
    </source>
</reference>
<gene>
    <name evidence="1" type="ORF">L2E82_25302</name>
</gene>
<evidence type="ECO:0000313" key="2">
    <source>
        <dbReference type="Proteomes" id="UP001055811"/>
    </source>
</evidence>